<dbReference type="PANTHER" id="PTHR30231">
    <property type="entry name" value="DNA POLYMERASE III SUBUNIT EPSILON"/>
    <property type="match status" value="1"/>
</dbReference>
<proteinExistence type="predicted"/>
<feature type="compositionally biased region" description="Basic and acidic residues" evidence="2">
    <location>
        <begin position="451"/>
        <end position="461"/>
    </location>
</feature>
<keyword evidence="1" id="KW-0269">Exonuclease</keyword>
<dbReference type="AlphaFoldDB" id="Q8FNX8"/>
<dbReference type="GO" id="GO:0008408">
    <property type="term" value="F:3'-5' exonuclease activity"/>
    <property type="evidence" value="ECO:0007669"/>
    <property type="project" value="TreeGrafter"/>
</dbReference>
<dbReference type="HOGENOM" id="CLU_047806_0_1_11"/>
<accession>Q8FNX8</accession>
<dbReference type="InterPro" id="IPR001357">
    <property type="entry name" value="BRCT_dom"/>
</dbReference>
<name>Q8FNX8_COREF</name>
<dbReference type="SMART" id="SM00479">
    <property type="entry name" value="EXOIII"/>
    <property type="match status" value="1"/>
</dbReference>
<dbReference type="EMBL" id="BA000035">
    <property type="protein sequence ID" value="BAC18825.1"/>
    <property type="molecule type" value="Genomic_DNA"/>
</dbReference>
<dbReference type="PROSITE" id="PS50172">
    <property type="entry name" value="BRCT"/>
    <property type="match status" value="1"/>
</dbReference>
<feature type="domain" description="BRCT" evidence="3">
    <location>
        <begin position="478"/>
        <end position="569"/>
    </location>
</feature>
<dbReference type="InterPro" id="IPR036397">
    <property type="entry name" value="RNaseH_sf"/>
</dbReference>
<evidence type="ECO:0000313" key="5">
    <source>
        <dbReference type="Proteomes" id="UP000001409"/>
    </source>
</evidence>
<dbReference type="Gene3D" id="3.40.50.10190">
    <property type="entry name" value="BRCT domain"/>
    <property type="match status" value="1"/>
</dbReference>
<dbReference type="CDD" id="cd17748">
    <property type="entry name" value="BRCT_DNA_ligase_like"/>
    <property type="match status" value="1"/>
</dbReference>
<keyword evidence="1" id="KW-0540">Nuclease</keyword>
<dbReference type="KEGG" id="cef:CE2015"/>
<dbReference type="STRING" id="196164.gene:10742443"/>
<dbReference type="Proteomes" id="UP000001409">
    <property type="component" value="Chromosome"/>
</dbReference>
<dbReference type="FunFam" id="3.30.420.10:FF:000045">
    <property type="entry name" value="3'-5' exonuclease DinG"/>
    <property type="match status" value="1"/>
</dbReference>
<dbReference type="Gene3D" id="3.30.420.10">
    <property type="entry name" value="Ribonuclease H-like superfamily/Ribonuclease H"/>
    <property type="match status" value="1"/>
</dbReference>
<dbReference type="eggNOG" id="COG0272">
    <property type="taxonomic scope" value="Bacteria"/>
</dbReference>
<evidence type="ECO:0000256" key="1">
    <source>
        <dbReference type="ARBA" id="ARBA00022839"/>
    </source>
</evidence>
<dbReference type="SUPFAM" id="SSF53098">
    <property type="entry name" value="Ribonuclease H-like"/>
    <property type="match status" value="1"/>
</dbReference>
<protein>
    <submittedName>
        <fullName evidence="4">Putative DNA polymerase III epsilon subunit</fullName>
    </submittedName>
</protein>
<organism evidence="4 5">
    <name type="scientific">Corynebacterium efficiens (strain DSM 44549 / YS-314 / AJ 12310 / JCM 11189 / NBRC 100395)</name>
    <dbReference type="NCBI Taxonomy" id="196164"/>
    <lineage>
        <taxon>Bacteria</taxon>
        <taxon>Bacillati</taxon>
        <taxon>Actinomycetota</taxon>
        <taxon>Actinomycetes</taxon>
        <taxon>Mycobacteriales</taxon>
        <taxon>Corynebacteriaceae</taxon>
        <taxon>Corynebacterium</taxon>
    </lineage>
</organism>
<dbReference type="InterPro" id="IPR036420">
    <property type="entry name" value="BRCT_dom_sf"/>
</dbReference>
<sequence length="569" mass="60836">MTRLLADSMFYLLRRGMGRNRYGLPARKVRRIRCVLAAGLWGRHPGSAWRGGQRGGLSGLGERWSTIVSTPPSRVVTIDSHRKDTTVIAAHGATIALDGSTLTITYSPLLTALSQSGDHTRIIDLTSVTGVEVTPPDALSCGAVELTGDTPTVITFSPNQTQQAQALATDVTTILRGGTPTALAGGGPATPEPATVDGFDFVAFDVETANDDWGSICQIGLVRYENGVEVDSTSWFCTPPEPLNFFEPANIAIHGITAEQVAGEPAFAEVLPKMVDFVGDLPLVAHNAQFDFTAISRACAAAGIEAPVFNFGCSLALSRSSRLKFHNHRLPTVAQALGVELRKHHDATEDARACAGITIELARRQNHQGGFIDFIHSQGFTLGSLDTERVYPVLRDRSGANVAVQRRRLGLDTRVAGAPTSPASPASPGPVATGGREGGQASQSIPQQPAAREKPRGRAPWDKVSTPEVIPDPNPDADPNGLLFGQNVTLTGDFEPYEKGALWQRIADQGGQVGKNVTRKTTILVAGPWATITSKQKRAEELKEKGQDIQIWDDKQLFAALGLDEQPPF</sequence>
<evidence type="ECO:0000259" key="3">
    <source>
        <dbReference type="PROSITE" id="PS50172"/>
    </source>
</evidence>
<reference evidence="4 5" key="1">
    <citation type="journal article" date="2003" name="Genome Res.">
        <title>Comparative complete genome sequence analysis of the amino acid replacements responsible for the thermostability of Corynebacterium efficiens.</title>
        <authorList>
            <person name="Nishio Y."/>
            <person name="Nakamura Y."/>
            <person name="Kawarabayasi Y."/>
            <person name="Usuda Y."/>
            <person name="Kimura E."/>
            <person name="Sugimoto S."/>
            <person name="Matsui K."/>
            <person name="Yamagishi A."/>
            <person name="Kikuchi H."/>
            <person name="Ikeo K."/>
            <person name="Gojobori T."/>
        </authorList>
    </citation>
    <scope>NUCLEOTIDE SEQUENCE [LARGE SCALE GENOMIC DNA]</scope>
    <source>
        <strain evidence="5">DSM 44549 / YS-314 / AJ 12310 / JCM 11189 / NBRC 100395</strain>
    </source>
</reference>
<feature type="compositionally biased region" description="Low complexity" evidence="2">
    <location>
        <begin position="415"/>
        <end position="450"/>
    </location>
</feature>
<dbReference type="eggNOG" id="COG0847">
    <property type="taxonomic scope" value="Bacteria"/>
</dbReference>
<dbReference type="Pfam" id="PF00929">
    <property type="entry name" value="RNase_T"/>
    <property type="match status" value="1"/>
</dbReference>
<dbReference type="PANTHER" id="PTHR30231:SF42">
    <property type="entry name" value="EXONUCLEASE"/>
    <property type="match status" value="1"/>
</dbReference>
<dbReference type="GO" id="GO:0003676">
    <property type="term" value="F:nucleic acid binding"/>
    <property type="evidence" value="ECO:0007669"/>
    <property type="project" value="InterPro"/>
</dbReference>
<dbReference type="GO" id="GO:0005829">
    <property type="term" value="C:cytosol"/>
    <property type="evidence" value="ECO:0007669"/>
    <property type="project" value="TreeGrafter"/>
</dbReference>
<dbReference type="InterPro" id="IPR013520">
    <property type="entry name" value="Ribonucl_H"/>
</dbReference>
<evidence type="ECO:0000256" key="2">
    <source>
        <dbReference type="SAM" id="MobiDB-lite"/>
    </source>
</evidence>
<evidence type="ECO:0000313" key="4">
    <source>
        <dbReference type="EMBL" id="BAC18825.1"/>
    </source>
</evidence>
<keyword evidence="1" id="KW-0378">Hydrolase</keyword>
<dbReference type="CDD" id="cd06130">
    <property type="entry name" value="DNA_pol_III_epsilon_like"/>
    <property type="match status" value="1"/>
</dbReference>
<dbReference type="InterPro" id="IPR012337">
    <property type="entry name" value="RNaseH-like_sf"/>
</dbReference>
<dbReference type="SUPFAM" id="SSF52113">
    <property type="entry name" value="BRCT domain"/>
    <property type="match status" value="1"/>
</dbReference>
<feature type="region of interest" description="Disordered" evidence="2">
    <location>
        <begin position="413"/>
        <end position="480"/>
    </location>
</feature>
<keyword evidence="5" id="KW-1185">Reference proteome</keyword>